<dbReference type="InterPro" id="IPR055396">
    <property type="entry name" value="DUF7088"/>
</dbReference>
<dbReference type="EMBL" id="UINC01016827">
    <property type="protein sequence ID" value="SVA69766.1"/>
    <property type="molecule type" value="Genomic_DNA"/>
</dbReference>
<feature type="domain" description="DUF7088" evidence="9">
    <location>
        <begin position="255"/>
        <end position="357"/>
    </location>
</feature>
<feature type="region of interest" description="Disordered" evidence="6">
    <location>
        <begin position="718"/>
        <end position="739"/>
    </location>
</feature>
<evidence type="ECO:0000313" key="10">
    <source>
        <dbReference type="EMBL" id="SVA69766.1"/>
    </source>
</evidence>
<dbReference type="Pfam" id="PF09822">
    <property type="entry name" value="ABC_transp_aux"/>
    <property type="match status" value="1"/>
</dbReference>
<feature type="transmembrane region" description="Helical" evidence="7">
    <location>
        <begin position="688"/>
        <end position="707"/>
    </location>
</feature>
<comment type="subcellular location">
    <subcellularLocation>
        <location evidence="1">Cell membrane</location>
        <topology evidence="1">Multi-pass membrane protein</topology>
    </subcellularLocation>
</comment>
<feature type="transmembrane region" description="Helical" evidence="7">
    <location>
        <begin position="109"/>
        <end position="128"/>
    </location>
</feature>
<name>A0A381XY77_9ZZZZ</name>
<evidence type="ECO:0000256" key="3">
    <source>
        <dbReference type="ARBA" id="ARBA00022692"/>
    </source>
</evidence>
<protein>
    <submittedName>
        <fullName evidence="10">Uncharacterized protein</fullName>
    </submittedName>
</protein>
<dbReference type="InterPro" id="IPR051449">
    <property type="entry name" value="ABC-2_transporter_component"/>
</dbReference>
<dbReference type="Pfam" id="PF23357">
    <property type="entry name" value="DUF7088"/>
    <property type="match status" value="1"/>
</dbReference>
<sequence length="739" mass="81603">MLSWSFFQSAFLIGEASLRPLFTVDFAIDKPSLPWLLALFIPAATMRLLSEEQRDGTLETLLTQPIRGWVVLLAKFTSGLLFVSIAILATIGIPLTLTSAGDLDWGASISQYIGSIFLAGSLVSIGLFTSSLTRNQIVSFILGLTVSMALMIMGLEIVAITLPSTAANLLQLLSPITHFENIGRGIIDLRDILYFLSLISTFLSATFLIIRSRTLSHKTPQYRNLQLGVAGFIILSILIGWFGTSIKGRLDLTGDKLFTLSPATEEIIGQLDDLLTIDVFMTSDPPVQIAPVSRDMNDFLDDVESSSNGMIKVARHYPDDDEKAFVKSKNAGISPMEFTTISQGEYQSKRGYLGMVLTYLDRRERLPKIQTVDGFEYRLASLMNKILDDRSDKKTIGFLTGHQEMEPGNLQYFASILNEQYQVKGIPTEEGLPMNLESIDILMIISPKSRIGDTHRNSIKEYIGSGGKAFIAIEPVLVDFNQWAGISNRDSAADLIFSEFGISIESDLVFDIQSNEPIALDGGAGSVLRNYPYWVKADVVDPKIGGEVQSVVIPWGSTLGILNLPDSPFTVSPLISTTEYAYIDMDMRNLRTNSPTFFQVSPDNQVLSDLAVALEHRNGSRLIITGDADWIADGTVRNVRNSADNFLLALNLVDWLAQEDNLASVRTKIISERNLVFSSDRHRNIVRYANIAGVPIAFVLLGLVRFMQRRSKGFRNRWAVGSNGKDGDPKRPGDSANEK</sequence>
<evidence type="ECO:0000256" key="6">
    <source>
        <dbReference type="SAM" id="MobiDB-lite"/>
    </source>
</evidence>
<evidence type="ECO:0000256" key="4">
    <source>
        <dbReference type="ARBA" id="ARBA00022989"/>
    </source>
</evidence>
<feature type="transmembrane region" description="Helical" evidence="7">
    <location>
        <begin position="222"/>
        <end position="243"/>
    </location>
</feature>
<proteinExistence type="predicted"/>
<evidence type="ECO:0000256" key="1">
    <source>
        <dbReference type="ARBA" id="ARBA00004651"/>
    </source>
</evidence>
<feature type="transmembrane region" description="Helical" evidence="7">
    <location>
        <begin position="70"/>
        <end position="97"/>
    </location>
</feature>
<dbReference type="AlphaFoldDB" id="A0A381XY77"/>
<feature type="transmembrane region" description="Helical" evidence="7">
    <location>
        <begin position="192"/>
        <end position="210"/>
    </location>
</feature>
<reference evidence="10" key="1">
    <citation type="submission" date="2018-05" db="EMBL/GenBank/DDBJ databases">
        <authorList>
            <person name="Lanie J.A."/>
            <person name="Ng W.-L."/>
            <person name="Kazmierczak K.M."/>
            <person name="Andrzejewski T.M."/>
            <person name="Davidsen T.M."/>
            <person name="Wayne K.J."/>
            <person name="Tettelin H."/>
            <person name="Glass J.I."/>
            <person name="Rusch D."/>
            <person name="Podicherti R."/>
            <person name="Tsui H.-C.T."/>
            <person name="Winkler M.E."/>
        </authorList>
    </citation>
    <scope>NUCLEOTIDE SEQUENCE</scope>
</reference>
<gene>
    <name evidence="10" type="ORF">METZ01_LOCUS122620</name>
</gene>
<feature type="transmembrane region" description="Helical" evidence="7">
    <location>
        <begin position="32"/>
        <end position="49"/>
    </location>
</feature>
<evidence type="ECO:0000256" key="2">
    <source>
        <dbReference type="ARBA" id="ARBA00022475"/>
    </source>
</evidence>
<keyword evidence="3 7" id="KW-0812">Transmembrane</keyword>
<feature type="transmembrane region" description="Helical" evidence="7">
    <location>
        <begin position="140"/>
        <end position="162"/>
    </location>
</feature>
<dbReference type="InterPro" id="IPR019196">
    <property type="entry name" value="ABC_transp_unknown"/>
</dbReference>
<feature type="compositionally biased region" description="Basic and acidic residues" evidence="6">
    <location>
        <begin position="725"/>
        <end position="739"/>
    </location>
</feature>
<evidence type="ECO:0000259" key="8">
    <source>
        <dbReference type="Pfam" id="PF09822"/>
    </source>
</evidence>
<dbReference type="GO" id="GO:0140359">
    <property type="term" value="F:ABC-type transporter activity"/>
    <property type="evidence" value="ECO:0007669"/>
    <property type="project" value="InterPro"/>
</dbReference>
<dbReference type="PANTHER" id="PTHR30294">
    <property type="entry name" value="MEMBRANE COMPONENT OF ABC TRANSPORTER YHHJ-RELATED"/>
    <property type="match status" value="1"/>
</dbReference>
<evidence type="ECO:0000259" key="9">
    <source>
        <dbReference type="Pfam" id="PF23357"/>
    </source>
</evidence>
<feature type="domain" description="ABC-type uncharacterised transport system" evidence="8">
    <location>
        <begin position="393"/>
        <end position="642"/>
    </location>
</feature>
<accession>A0A381XY77</accession>
<keyword evidence="5 7" id="KW-0472">Membrane</keyword>
<dbReference type="GO" id="GO:0005886">
    <property type="term" value="C:plasma membrane"/>
    <property type="evidence" value="ECO:0007669"/>
    <property type="project" value="UniProtKB-SubCell"/>
</dbReference>
<dbReference type="PANTHER" id="PTHR30294:SF29">
    <property type="entry name" value="MULTIDRUG ABC TRANSPORTER PERMEASE YBHS-RELATED"/>
    <property type="match status" value="1"/>
</dbReference>
<dbReference type="Pfam" id="PF12679">
    <property type="entry name" value="ABC2_membrane_2"/>
    <property type="match status" value="1"/>
</dbReference>
<organism evidence="10">
    <name type="scientific">marine metagenome</name>
    <dbReference type="NCBI Taxonomy" id="408172"/>
    <lineage>
        <taxon>unclassified sequences</taxon>
        <taxon>metagenomes</taxon>
        <taxon>ecological metagenomes</taxon>
    </lineage>
</organism>
<evidence type="ECO:0000256" key="5">
    <source>
        <dbReference type="ARBA" id="ARBA00023136"/>
    </source>
</evidence>
<keyword evidence="4 7" id="KW-1133">Transmembrane helix</keyword>
<keyword evidence="2" id="KW-1003">Cell membrane</keyword>
<evidence type="ECO:0000256" key="7">
    <source>
        <dbReference type="SAM" id="Phobius"/>
    </source>
</evidence>